<dbReference type="Proteomes" id="UP000722791">
    <property type="component" value="Unassembled WGS sequence"/>
</dbReference>
<dbReference type="AlphaFoldDB" id="A0A8J4CN36"/>
<evidence type="ECO:0000313" key="3">
    <source>
        <dbReference type="EMBL" id="GIM05448.1"/>
    </source>
</evidence>
<organism evidence="2 4">
    <name type="scientific">Volvox reticuliferus</name>
    <dbReference type="NCBI Taxonomy" id="1737510"/>
    <lineage>
        <taxon>Eukaryota</taxon>
        <taxon>Viridiplantae</taxon>
        <taxon>Chlorophyta</taxon>
        <taxon>core chlorophytes</taxon>
        <taxon>Chlorophyceae</taxon>
        <taxon>CS clade</taxon>
        <taxon>Chlamydomonadales</taxon>
        <taxon>Volvocaceae</taxon>
        <taxon>Volvox</taxon>
    </lineage>
</organism>
<evidence type="ECO:0000256" key="1">
    <source>
        <dbReference type="SAM" id="MobiDB-lite"/>
    </source>
</evidence>
<reference evidence="2" key="1">
    <citation type="journal article" date="2021" name="Proc. Natl. Acad. Sci. U.S.A.">
        <title>Three genomes in the algal genus Volvox reveal the fate of a haploid sex-determining region after a transition to homothallism.</title>
        <authorList>
            <person name="Yamamoto K."/>
            <person name="Hamaji T."/>
            <person name="Kawai-Toyooka H."/>
            <person name="Matsuzaki R."/>
            <person name="Takahashi F."/>
            <person name="Nishimura Y."/>
            <person name="Kawachi M."/>
            <person name="Noguchi H."/>
            <person name="Minakuchi Y."/>
            <person name="Umen J.G."/>
            <person name="Toyoda A."/>
            <person name="Nozaki H."/>
        </authorList>
    </citation>
    <scope>NUCLEOTIDE SEQUENCE</scope>
    <source>
        <strain evidence="3">NIES-3785</strain>
        <strain evidence="2">NIES-3786</strain>
    </source>
</reference>
<evidence type="ECO:0000313" key="4">
    <source>
        <dbReference type="Proteomes" id="UP000747110"/>
    </source>
</evidence>
<name>A0A8J4CN36_9CHLO</name>
<feature type="region of interest" description="Disordered" evidence="1">
    <location>
        <begin position="1"/>
        <end position="31"/>
    </location>
</feature>
<proteinExistence type="predicted"/>
<feature type="region of interest" description="Disordered" evidence="1">
    <location>
        <begin position="58"/>
        <end position="106"/>
    </location>
</feature>
<comment type="caution">
    <text evidence="2">The sequence shown here is derived from an EMBL/GenBank/DDBJ whole genome shotgun (WGS) entry which is preliminary data.</text>
</comment>
<feature type="compositionally biased region" description="Pro residues" evidence="1">
    <location>
        <begin position="8"/>
        <end position="19"/>
    </location>
</feature>
<evidence type="ECO:0000313" key="2">
    <source>
        <dbReference type="EMBL" id="GIL85076.1"/>
    </source>
</evidence>
<accession>A0A8J4CN36</accession>
<sequence length="207" mass="21617">MPTNPAELLPPPPPPPPPWHGGSSCRHDDRLNPADNVVAAAAAAAAARSILAVSTFSQASNASTPTTLQKTGATTPAGADRHPGTTSRAVRTGEGSTARRASRPGDTAVYSSRAELALPLQVACWMTCFPMCSTMGAEAAMVAAVVHKSRLLVPLAMAAAPLPVVGPRSCCWCARKTDSLSTITPPCNIQFRIKDSVLLIFQDFIDF</sequence>
<dbReference type="EMBL" id="BNCQ01000018">
    <property type="protein sequence ID" value="GIM05448.1"/>
    <property type="molecule type" value="Genomic_DNA"/>
</dbReference>
<keyword evidence="4" id="KW-1185">Reference proteome</keyword>
<dbReference type="Proteomes" id="UP000747110">
    <property type="component" value="Unassembled WGS sequence"/>
</dbReference>
<feature type="compositionally biased region" description="Polar residues" evidence="1">
    <location>
        <begin position="58"/>
        <end position="74"/>
    </location>
</feature>
<gene>
    <name evidence="2" type="ORF">Vretifemale_13704</name>
    <name evidence="3" type="ORF">Vretimale_9879</name>
</gene>
<protein>
    <submittedName>
        <fullName evidence="2">Uncharacterized protein</fullName>
    </submittedName>
</protein>
<dbReference type="EMBL" id="BNCP01000031">
    <property type="protein sequence ID" value="GIL85076.1"/>
    <property type="molecule type" value="Genomic_DNA"/>
</dbReference>